<sequence>MSKQTEQLEQPIPISDESPPTNNNNQICDKTIAKFNCLKEAYSIFYKYNQSLIRENERWKIAVEGFNNS</sequence>
<proteinExistence type="predicted"/>
<dbReference type="EMBL" id="CAJVQC010027212">
    <property type="protein sequence ID" value="CAG8735709.1"/>
    <property type="molecule type" value="Genomic_DNA"/>
</dbReference>
<protein>
    <submittedName>
        <fullName evidence="1">995_t:CDS:1</fullName>
    </submittedName>
</protein>
<evidence type="ECO:0000313" key="2">
    <source>
        <dbReference type="Proteomes" id="UP000789920"/>
    </source>
</evidence>
<name>A0ACA9Q4Q3_9GLOM</name>
<gene>
    <name evidence="1" type="ORF">RPERSI_LOCUS12630</name>
</gene>
<feature type="non-terminal residue" evidence="1">
    <location>
        <position position="69"/>
    </location>
</feature>
<evidence type="ECO:0000313" key="1">
    <source>
        <dbReference type="EMBL" id="CAG8735709.1"/>
    </source>
</evidence>
<dbReference type="Proteomes" id="UP000789920">
    <property type="component" value="Unassembled WGS sequence"/>
</dbReference>
<comment type="caution">
    <text evidence="1">The sequence shown here is derived from an EMBL/GenBank/DDBJ whole genome shotgun (WGS) entry which is preliminary data.</text>
</comment>
<organism evidence="1 2">
    <name type="scientific">Racocetra persica</name>
    <dbReference type="NCBI Taxonomy" id="160502"/>
    <lineage>
        <taxon>Eukaryota</taxon>
        <taxon>Fungi</taxon>
        <taxon>Fungi incertae sedis</taxon>
        <taxon>Mucoromycota</taxon>
        <taxon>Glomeromycotina</taxon>
        <taxon>Glomeromycetes</taxon>
        <taxon>Diversisporales</taxon>
        <taxon>Gigasporaceae</taxon>
        <taxon>Racocetra</taxon>
    </lineage>
</organism>
<reference evidence="1" key="1">
    <citation type="submission" date="2021-06" db="EMBL/GenBank/DDBJ databases">
        <authorList>
            <person name="Kallberg Y."/>
            <person name="Tangrot J."/>
            <person name="Rosling A."/>
        </authorList>
    </citation>
    <scope>NUCLEOTIDE SEQUENCE</scope>
    <source>
        <strain evidence="1">MA461A</strain>
    </source>
</reference>
<keyword evidence="2" id="KW-1185">Reference proteome</keyword>
<accession>A0ACA9Q4Q3</accession>